<accession>X0ZP97</accession>
<dbReference type="InterPro" id="IPR001940">
    <property type="entry name" value="Peptidase_S1C"/>
</dbReference>
<sequence length="192" mass="21280">WPEAKPWPSPEPVAEADRRLAQRQDRDGRRSSLGGLVWLMSILAAMLVLRYVAPGMVEEIQYAMTRGQQRAKYDVAGQHLRSTNLNDLSLAYQMVSQRVAPSVVHIRTLRADPSGDDEQDKFRRLFGHLAPHNTQGQGSGVIVDEAGYLVTNYHVIHGSRDIDVQLADGRRMAAKVIGVDAPTDMAVLKIEG</sequence>
<comment type="similarity">
    <text evidence="1">Belongs to the peptidase S1C family.</text>
</comment>
<organism evidence="5">
    <name type="scientific">marine sediment metagenome</name>
    <dbReference type="NCBI Taxonomy" id="412755"/>
    <lineage>
        <taxon>unclassified sequences</taxon>
        <taxon>metagenomes</taxon>
        <taxon>ecological metagenomes</taxon>
    </lineage>
</organism>
<proteinExistence type="inferred from homology"/>
<evidence type="ECO:0008006" key="6">
    <source>
        <dbReference type="Google" id="ProtNLM"/>
    </source>
</evidence>
<dbReference type="AlphaFoldDB" id="X0ZP97"/>
<dbReference type="PRINTS" id="PR00834">
    <property type="entry name" value="PROTEASES2C"/>
</dbReference>
<evidence type="ECO:0000313" key="5">
    <source>
        <dbReference type="EMBL" id="GAG50001.1"/>
    </source>
</evidence>
<dbReference type="GO" id="GO:0006508">
    <property type="term" value="P:proteolysis"/>
    <property type="evidence" value="ECO:0007669"/>
    <property type="project" value="UniProtKB-KW"/>
</dbReference>
<dbReference type="InterPro" id="IPR051201">
    <property type="entry name" value="Chloro_Bact_Ser_Proteases"/>
</dbReference>
<evidence type="ECO:0000256" key="4">
    <source>
        <dbReference type="SAM" id="Phobius"/>
    </source>
</evidence>
<feature type="transmembrane region" description="Helical" evidence="4">
    <location>
        <begin position="33"/>
        <end position="53"/>
    </location>
</feature>
<keyword evidence="4" id="KW-1133">Transmembrane helix</keyword>
<dbReference type="Gene3D" id="2.40.10.10">
    <property type="entry name" value="Trypsin-like serine proteases"/>
    <property type="match status" value="1"/>
</dbReference>
<dbReference type="GO" id="GO:0004252">
    <property type="term" value="F:serine-type endopeptidase activity"/>
    <property type="evidence" value="ECO:0007669"/>
    <property type="project" value="InterPro"/>
</dbReference>
<keyword evidence="2" id="KW-0645">Protease</keyword>
<dbReference type="EMBL" id="BARS01055908">
    <property type="protein sequence ID" value="GAG50001.1"/>
    <property type="molecule type" value="Genomic_DNA"/>
</dbReference>
<protein>
    <recommendedName>
        <fullName evidence="6">Serine protease</fullName>
    </recommendedName>
</protein>
<evidence type="ECO:0000256" key="3">
    <source>
        <dbReference type="ARBA" id="ARBA00022801"/>
    </source>
</evidence>
<dbReference type="PANTHER" id="PTHR43343:SF3">
    <property type="entry name" value="PROTEASE DO-LIKE 8, CHLOROPLASTIC"/>
    <property type="match status" value="1"/>
</dbReference>
<evidence type="ECO:0000256" key="2">
    <source>
        <dbReference type="ARBA" id="ARBA00022670"/>
    </source>
</evidence>
<feature type="non-terminal residue" evidence="5">
    <location>
        <position position="192"/>
    </location>
</feature>
<reference evidence="5" key="1">
    <citation type="journal article" date="2014" name="Front. Microbiol.">
        <title>High frequency of phylogenetically diverse reductive dehalogenase-homologous genes in deep subseafloor sedimentary metagenomes.</title>
        <authorList>
            <person name="Kawai M."/>
            <person name="Futagami T."/>
            <person name="Toyoda A."/>
            <person name="Takaki Y."/>
            <person name="Nishi S."/>
            <person name="Hori S."/>
            <person name="Arai W."/>
            <person name="Tsubouchi T."/>
            <person name="Morono Y."/>
            <person name="Uchiyama I."/>
            <person name="Ito T."/>
            <person name="Fujiyama A."/>
            <person name="Inagaki F."/>
            <person name="Takami H."/>
        </authorList>
    </citation>
    <scope>NUCLEOTIDE SEQUENCE</scope>
    <source>
        <strain evidence="5">Expedition CK06-06</strain>
    </source>
</reference>
<keyword evidence="4" id="KW-0812">Transmembrane</keyword>
<dbReference type="InterPro" id="IPR009003">
    <property type="entry name" value="Peptidase_S1_PA"/>
</dbReference>
<keyword evidence="4" id="KW-0472">Membrane</keyword>
<dbReference type="PANTHER" id="PTHR43343">
    <property type="entry name" value="PEPTIDASE S12"/>
    <property type="match status" value="1"/>
</dbReference>
<dbReference type="InterPro" id="IPR043504">
    <property type="entry name" value="Peptidase_S1_PA_chymotrypsin"/>
</dbReference>
<keyword evidence="3" id="KW-0378">Hydrolase</keyword>
<evidence type="ECO:0000256" key="1">
    <source>
        <dbReference type="ARBA" id="ARBA00010541"/>
    </source>
</evidence>
<name>X0ZP97_9ZZZZ</name>
<comment type="caution">
    <text evidence="5">The sequence shown here is derived from an EMBL/GenBank/DDBJ whole genome shotgun (WGS) entry which is preliminary data.</text>
</comment>
<feature type="non-terminal residue" evidence="5">
    <location>
        <position position="1"/>
    </location>
</feature>
<dbReference type="SUPFAM" id="SSF50494">
    <property type="entry name" value="Trypsin-like serine proteases"/>
    <property type="match status" value="1"/>
</dbReference>
<gene>
    <name evidence="5" type="ORF">S01H1_82465</name>
</gene>
<dbReference type="Pfam" id="PF13365">
    <property type="entry name" value="Trypsin_2"/>
    <property type="match status" value="1"/>
</dbReference>